<sequence length="101" mass="11555">MFSEQRQLVMILDAIARTRVLHLHCFDIFCIACAYFESRTQNTVHNETLHNFLSRIGNSFVTDNDCCRPSKLSGSCSGDQQKRIKFVYSPQNTVYSLSTAQ</sequence>
<dbReference type="AlphaFoldDB" id="A0A8X6G6T8"/>
<reference evidence="1" key="1">
    <citation type="submission" date="2020-07" db="EMBL/GenBank/DDBJ databases">
        <title>Multicomponent nature underlies the extraordinary mechanical properties of spider dragline silk.</title>
        <authorList>
            <person name="Kono N."/>
            <person name="Nakamura H."/>
            <person name="Mori M."/>
            <person name="Yoshida Y."/>
            <person name="Ohtoshi R."/>
            <person name="Malay A.D."/>
            <person name="Moran D.A.P."/>
            <person name="Tomita M."/>
            <person name="Numata K."/>
            <person name="Arakawa K."/>
        </authorList>
    </citation>
    <scope>NUCLEOTIDE SEQUENCE</scope>
</reference>
<comment type="caution">
    <text evidence="1">The sequence shown here is derived from an EMBL/GenBank/DDBJ whole genome shotgun (WGS) entry which is preliminary data.</text>
</comment>
<proteinExistence type="predicted"/>
<keyword evidence="2" id="KW-1185">Reference proteome</keyword>
<evidence type="ECO:0000313" key="1">
    <source>
        <dbReference type="EMBL" id="GFQ97507.1"/>
    </source>
</evidence>
<dbReference type="EMBL" id="BMAO01024752">
    <property type="protein sequence ID" value="GFQ97507.1"/>
    <property type="molecule type" value="Genomic_DNA"/>
</dbReference>
<dbReference type="Proteomes" id="UP000887116">
    <property type="component" value="Unassembled WGS sequence"/>
</dbReference>
<evidence type="ECO:0000313" key="2">
    <source>
        <dbReference type="Proteomes" id="UP000887116"/>
    </source>
</evidence>
<protein>
    <submittedName>
        <fullName evidence="1">Uncharacterized protein</fullName>
    </submittedName>
</protein>
<name>A0A8X6G6T8_TRICU</name>
<accession>A0A8X6G6T8</accession>
<gene>
    <name evidence="1" type="ORF">TNCT_350741</name>
</gene>
<organism evidence="1 2">
    <name type="scientific">Trichonephila clavata</name>
    <name type="common">Joro spider</name>
    <name type="synonym">Nephila clavata</name>
    <dbReference type="NCBI Taxonomy" id="2740835"/>
    <lineage>
        <taxon>Eukaryota</taxon>
        <taxon>Metazoa</taxon>
        <taxon>Ecdysozoa</taxon>
        <taxon>Arthropoda</taxon>
        <taxon>Chelicerata</taxon>
        <taxon>Arachnida</taxon>
        <taxon>Araneae</taxon>
        <taxon>Araneomorphae</taxon>
        <taxon>Entelegynae</taxon>
        <taxon>Araneoidea</taxon>
        <taxon>Nephilidae</taxon>
        <taxon>Trichonephila</taxon>
    </lineage>
</organism>